<feature type="domain" description="DUF2062" evidence="2">
    <location>
        <begin position="42"/>
        <end position="193"/>
    </location>
</feature>
<evidence type="ECO:0000313" key="4">
    <source>
        <dbReference type="Proteomes" id="UP000252357"/>
    </source>
</evidence>
<keyword evidence="1" id="KW-1133">Transmembrane helix</keyword>
<dbReference type="Proteomes" id="UP000252357">
    <property type="component" value="Unassembled WGS sequence"/>
</dbReference>
<organism evidence="3 4">
    <name type="scientific">Parvibium lacunae</name>
    <dbReference type="NCBI Taxonomy" id="1888893"/>
    <lineage>
        <taxon>Bacteria</taxon>
        <taxon>Pseudomonadati</taxon>
        <taxon>Pseudomonadota</taxon>
        <taxon>Betaproteobacteria</taxon>
        <taxon>Burkholderiales</taxon>
        <taxon>Alcaligenaceae</taxon>
        <taxon>Parvibium</taxon>
    </lineage>
</organism>
<evidence type="ECO:0000259" key="2">
    <source>
        <dbReference type="Pfam" id="PF09835"/>
    </source>
</evidence>
<dbReference type="AlphaFoldDB" id="A0A368L8U2"/>
<dbReference type="OrthoDB" id="5296274at2"/>
<dbReference type="EMBL" id="QPGB01000001">
    <property type="protein sequence ID" value="RCS59649.1"/>
    <property type="molecule type" value="Genomic_DNA"/>
</dbReference>
<accession>A0A368L8U2</accession>
<dbReference type="RefSeq" id="WP_114401798.1">
    <property type="nucleotide sequence ID" value="NZ_QPGB01000001.1"/>
</dbReference>
<keyword evidence="4" id="KW-1185">Reference proteome</keyword>
<proteinExistence type="predicted"/>
<dbReference type="PANTHER" id="PTHR40547">
    <property type="entry name" value="SLL0298 PROTEIN"/>
    <property type="match status" value="1"/>
</dbReference>
<reference evidence="3 4" key="1">
    <citation type="journal article" date="2018" name="Int. J. Syst. Evol. Microbiol.">
        <title>Parvibium lacunae gen. nov., sp. nov., a new member of the family Alcaligenaceae isolated from a freshwater pond.</title>
        <authorList>
            <person name="Chen W.M."/>
            <person name="Xie P.B."/>
            <person name="Hsu M.Y."/>
            <person name="Sheu S.Y."/>
        </authorList>
    </citation>
    <scope>NUCLEOTIDE SEQUENCE [LARGE SCALE GENOMIC DNA]</scope>
    <source>
        <strain evidence="3 4">KMB9</strain>
    </source>
</reference>
<name>A0A368L8U2_9BURK</name>
<feature type="transmembrane region" description="Helical" evidence="1">
    <location>
        <begin position="162"/>
        <end position="187"/>
    </location>
</feature>
<keyword evidence="1" id="KW-0812">Transmembrane</keyword>
<dbReference type="PANTHER" id="PTHR40547:SF1">
    <property type="entry name" value="SLL0298 PROTEIN"/>
    <property type="match status" value="1"/>
</dbReference>
<feature type="transmembrane region" description="Helical" evidence="1">
    <location>
        <begin position="96"/>
        <end position="116"/>
    </location>
</feature>
<protein>
    <submittedName>
        <fullName evidence="3">DUF2062 domain-containing protein</fullName>
    </submittedName>
</protein>
<sequence length="204" mass="23070">MSNANPPPVSSVAQRSWLRIVRRKLRHILPDSAQIRSYKILHLFGERLFHPALWGINRHTVAKGVAIGLFCGLIPGPLQVLGSAIACLYLRGNLPLAILSTFYTNPFTILPLYYVAYHYGALVMGDQQHQAHSLSIPNWNWQAIGESTEQMMQWASGLGAPLAVGILLLASTLALSSYLTITLVWNWRLRRIWWRRLAQHQQLK</sequence>
<keyword evidence="1" id="KW-0472">Membrane</keyword>
<dbReference type="InterPro" id="IPR018639">
    <property type="entry name" value="DUF2062"/>
</dbReference>
<gene>
    <name evidence="3" type="ORF">DU000_02770</name>
</gene>
<feature type="transmembrane region" description="Helical" evidence="1">
    <location>
        <begin position="65"/>
        <end position="89"/>
    </location>
</feature>
<evidence type="ECO:0000256" key="1">
    <source>
        <dbReference type="SAM" id="Phobius"/>
    </source>
</evidence>
<dbReference type="Pfam" id="PF09835">
    <property type="entry name" value="DUF2062"/>
    <property type="match status" value="1"/>
</dbReference>
<evidence type="ECO:0000313" key="3">
    <source>
        <dbReference type="EMBL" id="RCS59649.1"/>
    </source>
</evidence>
<comment type="caution">
    <text evidence="3">The sequence shown here is derived from an EMBL/GenBank/DDBJ whole genome shotgun (WGS) entry which is preliminary data.</text>
</comment>